<dbReference type="GO" id="GO:0003919">
    <property type="term" value="F:FMN adenylyltransferase activity"/>
    <property type="evidence" value="ECO:0007669"/>
    <property type="project" value="UniProtKB-EC"/>
</dbReference>
<dbReference type="AlphaFoldDB" id="A0A834XS50"/>
<evidence type="ECO:0000256" key="7">
    <source>
        <dbReference type="ARBA" id="ARBA00022741"/>
    </source>
</evidence>
<dbReference type="OrthoDB" id="270728at2759"/>
<gene>
    <name evidence="14" type="ORF">HCN44_000610</name>
</gene>
<evidence type="ECO:0000256" key="4">
    <source>
        <dbReference type="ARBA" id="ARBA00022643"/>
    </source>
</evidence>
<evidence type="ECO:0000313" key="15">
    <source>
        <dbReference type="Proteomes" id="UP000639338"/>
    </source>
</evidence>
<keyword evidence="4" id="KW-0288">FMN</keyword>
<dbReference type="Proteomes" id="UP000639338">
    <property type="component" value="Unassembled WGS sequence"/>
</dbReference>
<dbReference type="PANTHER" id="PTHR23293:SF9">
    <property type="entry name" value="FAD SYNTHASE"/>
    <property type="match status" value="1"/>
</dbReference>
<dbReference type="SUPFAM" id="SSF52402">
    <property type="entry name" value="Adenine nucleotide alpha hydrolases-like"/>
    <property type="match status" value="1"/>
</dbReference>
<evidence type="ECO:0000256" key="11">
    <source>
        <dbReference type="ARBA" id="ARBA00031871"/>
    </source>
</evidence>
<dbReference type="GO" id="GO:0005524">
    <property type="term" value="F:ATP binding"/>
    <property type="evidence" value="ECO:0007669"/>
    <property type="project" value="UniProtKB-KW"/>
</dbReference>
<keyword evidence="6" id="KW-0548">Nucleotidyltransferase</keyword>
<comment type="caution">
    <text evidence="14">The sequence shown here is derived from an EMBL/GenBank/DDBJ whole genome shotgun (WGS) entry which is preliminary data.</text>
</comment>
<keyword evidence="8" id="KW-0274">FAD</keyword>
<keyword evidence="15" id="KW-1185">Reference proteome</keyword>
<reference evidence="14 15" key="1">
    <citation type="submission" date="2020-08" db="EMBL/GenBank/DDBJ databases">
        <title>Aphidius gifuensis genome sequencing and assembly.</title>
        <authorList>
            <person name="Du Z."/>
        </authorList>
    </citation>
    <scope>NUCLEOTIDE SEQUENCE [LARGE SCALE GENOMIC DNA]</scope>
    <source>
        <strain evidence="14">YNYX2018</strain>
        <tissue evidence="14">Adults</tissue>
    </source>
</reference>
<name>A0A834XS50_APHGI</name>
<dbReference type="InterPro" id="IPR014729">
    <property type="entry name" value="Rossmann-like_a/b/a_fold"/>
</dbReference>
<comment type="pathway">
    <text evidence="1">Cofactor biosynthesis; FAD biosynthesis; FAD from FMN: step 1/1.</text>
</comment>
<dbReference type="EC" id="2.7.7.2" evidence="2"/>
<proteinExistence type="predicted"/>
<feature type="domain" description="Phosphoadenosine phosphosulphate reductase" evidence="13">
    <location>
        <begin position="44"/>
        <end position="109"/>
    </location>
</feature>
<evidence type="ECO:0000256" key="8">
    <source>
        <dbReference type="ARBA" id="ARBA00022827"/>
    </source>
</evidence>
<evidence type="ECO:0000256" key="9">
    <source>
        <dbReference type="ARBA" id="ARBA00022840"/>
    </source>
</evidence>
<dbReference type="PANTHER" id="PTHR23293">
    <property type="entry name" value="FAD SYNTHETASE-RELATED FMN ADENYLYLTRANSFERASE"/>
    <property type="match status" value="1"/>
</dbReference>
<dbReference type="Pfam" id="PF01507">
    <property type="entry name" value="PAPS_reduct"/>
    <property type="match status" value="2"/>
</dbReference>
<keyword evidence="9" id="KW-0067">ATP-binding</keyword>
<evidence type="ECO:0000256" key="12">
    <source>
        <dbReference type="ARBA" id="ARBA00049494"/>
    </source>
</evidence>
<keyword evidence="5" id="KW-0808">Transferase</keyword>
<dbReference type="InterPro" id="IPR002500">
    <property type="entry name" value="PAPS_reduct_dom"/>
</dbReference>
<accession>A0A834XS50</accession>
<feature type="domain" description="Phosphoadenosine phosphosulphate reductase" evidence="13">
    <location>
        <begin position="114"/>
        <end position="194"/>
    </location>
</feature>
<dbReference type="Gene3D" id="3.40.50.620">
    <property type="entry name" value="HUPs"/>
    <property type="match status" value="1"/>
</dbReference>
<evidence type="ECO:0000256" key="3">
    <source>
        <dbReference type="ARBA" id="ARBA00022630"/>
    </source>
</evidence>
<evidence type="ECO:0000256" key="6">
    <source>
        <dbReference type="ARBA" id="ARBA00022695"/>
    </source>
</evidence>
<dbReference type="EMBL" id="JACMRX010000004">
    <property type="protein sequence ID" value="KAF7990805.1"/>
    <property type="molecule type" value="Genomic_DNA"/>
</dbReference>
<evidence type="ECO:0000256" key="5">
    <source>
        <dbReference type="ARBA" id="ARBA00022679"/>
    </source>
</evidence>
<evidence type="ECO:0000259" key="13">
    <source>
        <dbReference type="Pfam" id="PF01507"/>
    </source>
</evidence>
<evidence type="ECO:0000256" key="2">
    <source>
        <dbReference type="ARBA" id="ARBA00012393"/>
    </source>
</evidence>
<organism evidence="14 15">
    <name type="scientific">Aphidius gifuensis</name>
    <name type="common">Parasitoid wasp</name>
    <dbReference type="NCBI Taxonomy" id="684658"/>
    <lineage>
        <taxon>Eukaryota</taxon>
        <taxon>Metazoa</taxon>
        <taxon>Ecdysozoa</taxon>
        <taxon>Arthropoda</taxon>
        <taxon>Hexapoda</taxon>
        <taxon>Insecta</taxon>
        <taxon>Pterygota</taxon>
        <taxon>Neoptera</taxon>
        <taxon>Endopterygota</taxon>
        <taxon>Hymenoptera</taxon>
        <taxon>Apocrita</taxon>
        <taxon>Ichneumonoidea</taxon>
        <taxon>Braconidae</taxon>
        <taxon>Aphidiinae</taxon>
        <taxon>Aphidius</taxon>
    </lineage>
</organism>
<protein>
    <recommendedName>
        <fullName evidence="2">FAD synthase</fullName>
        <ecNumber evidence="2">2.7.7.2</ecNumber>
    </recommendedName>
    <alternativeName>
        <fullName evidence="10">FAD pyrophosphorylase</fullName>
    </alternativeName>
    <alternativeName>
        <fullName evidence="11">FMN adenylyltransferase</fullName>
    </alternativeName>
</protein>
<sequence length="226" mass="25775">MTLHNKLTRENAEKIMESSKKFPHINNSLKILNKCFDMYNSDEIFVSFNGGKDCTAVLHLAASVALLRNFSSLTCLYVIGDTFPEVDDFVEKAAQYYNIKLIKMKKPIKAALNELLLVDNNLKACLMGVRKGDPGTDCVESFMNTDPGWPKLMRVNLILDWTYNQVWEFLLKHNVPYCSLYDKGYTSLGDKNNTFPNELLKNPNDPLQYLPAYKLVDDSTERNGRG</sequence>
<dbReference type="CDD" id="cd23948">
    <property type="entry name" value="FAD_synthase"/>
    <property type="match status" value="1"/>
</dbReference>
<comment type="catalytic activity">
    <reaction evidence="12">
        <text>FMN + ATP + H(+) = FAD + diphosphate</text>
        <dbReference type="Rhea" id="RHEA:17237"/>
        <dbReference type="ChEBI" id="CHEBI:15378"/>
        <dbReference type="ChEBI" id="CHEBI:30616"/>
        <dbReference type="ChEBI" id="CHEBI:33019"/>
        <dbReference type="ChEBI" id="CHEBI:57692"/>
        <dbReference type="ChEBI" id="CHEBI:58210"/>
        <dbReference type="EC" id="2.7.7.2"/>
    </reaction>
</comment>
<keyword evidence="7" id="KW-0547">Nucleotide-binding</keyword>
<dbReference type="GO" id="GO:0006747">
    <property type="term" value="P:FAD biosynthetic process"/>
    <property type="evidence" value="ECO:0007669"/>
    <property type="project" value="TreeGrafter"/>
</dbReference>
<evidence type="ECO:0000313" key="14">
    <source>
        <dbReference type="EMBL" id="KAF7990805.1"/>
    </source>
</evidence>
<keyword evidence="3" id="KW-0285">Flavoprotein</keyword>
<evidence type="ECO:0000256" key="10">
    <source>
        <dbReference type="ARBA" id="ARBA00031145"/>
    </source>
</evidence>
<evidence type="ECO:0000256" key="1">
    <source>
        <dbReference type="ARBA" id="ARBA00004726"/>
    </source>
</evidence>